<dbReference type="GO" id="GO:0071933">
    <property type="term" value="F:Arp2/3 complex binding"/>
    <property type="evidence" value="ECO:0007669"/>
    <property type="project" value="TreeGrafter"/>
</dbReference>
<accession>A0A6P7HSA5</accession>
<dbReference type="RefSeq" id="XP_028258565.1">
    <property type="nucleotide sequence ID" value="XM_028402764.1"/>
</dbReference>
<dbReference type="GO" id="GO:0030659">
    <property type="term" value="C:cytoplasmic vesicle membrane"/>
    <property type="evidence" value="ECO:0007669"/>
    <property type="project" value="UniProtKB-SubCell"/>
</dbReference>
<dbReference type="PRINTS" id="PR01217">
    <property type="entry name" value="PRICHEXTENSN"/>
</dbReference>
<dbReference type="InterPro" id="IPR003124">
    <property type="entry name" value="WH2_dom"/>
</dbReference>
<dbReference type="PANTHER" id="PTHR23330:SF6">
    <property type="entry name" value="WASP HOMOLOG-ASSOCIATED PROTEIN WITH ACTIN, MEMBRANES AND MICROTUBULES"/>
    <property type="match status" value="1"/>
</dbReference>
<dbReference type="GO" id="GO:0003779">
    <property type="term" value="F:actin binding"/>
    <property type="evidence" value="ECO:0007669"/>
    <property type="project" value="UniProtKB-KW"/>
</dbReference>
<dbReference type="Gene3D" id="6.10.280.150">
    <property type="match status" value="1"/>
</dbReference>
<sequence>MNTVEFDRLDSLEGWVAVKSNLFEETETFKLGFIVQWNVIECKFAVTCHNRTLQRQKRKAEVTVGGDPQMSWAGLFSVSDLKHIHQQFTCVADVLGTCFPNLSDFEEGNIWDLLFLNRRSGPEDDERDFDTPCRKLEKYFSTAIDICGRKIVLDTLFTQDERDVDEYFENLQEFKKKTMQEEMSRAKNHLKQLLQSHSSADGMVLLLGIYEEEDEAYHEVVTVATTFFQYLLQPFRDMRELACLYKMEILKSLEFEDLGPKRISALEKEAEEWRKKAEDAIASIQDITVTYFAQTSKALAGMLKQMEEDKRRFGPAAWASAAPRLEKLRFLLAKETLQHMRATEMCLSRKKDGIKERQLGNLSARVQSQRADSRSAFEDNQQPETVDQLELQFYETQLELYDAKFEILKNEEQLLVAQIDTLRRQIKELKEEVVYYDVCEDPEELQSMVHTGIQQGNLPAVGQLKRRLQTLETKRGNICARRAYLRNKKDQCMEAHEQKHLAAKESSTVFNQHHLIHLKREKRKEEEQRRKQWVDQEREKTLSRLRSFREKRQGHYILKTPQSRMSSSEVPCPSQPLSIISLDPSASSEAPPSIRPAPRRNKTPKKQQPKDIPVQIYSAPPPPKSTTTTTCPSVPPPPPPPPLPPPPPPPPPPLPPTMPPSSVKALPSSEDTPMPLSEKEAPPFPAKNTLKQNIGTMDEVLASLQRGQIRLRKIPAASTVTPAEDTRSSLMSAIRQGVTLRKMVPTRAEAQSSGDNELERSIKAAMLRMKKVAADSEDEEERGDDETQSTDWDS</sequence>
<dbReference type="Pfam" id="PF15871">
    <property type="entry name" value="JMY"/>
    <property type="match status" value="1"/>
</dbReference>
<dbReference type="InterPro" id="IPR031808">
    <property type="entry name" value="JMY/WHAMM_N"/>
</dbReference>
<keyword evidence="5" id="KW-0009">Actin-binding</keyword>
<reference evidence="11" key="1">
    <citation type="submission" date="2025-08" db="UniProtKB">
        <authorList>
            <consortium name="RefSeq"/>
        </authorList>
    </citation>
    <scope>IDENTIFICATION</scope>
</reference>
<evidence type="ECO:0000256" key="3">
    <source>
        <dbReference type="ARBA" id="ARBA00023054"/>
    </source>
</evidence>
<feature type="compositionally biased region" description="Acidic residues" evidence="8">
    <location>
        <begin position="775"/>
        <end position="794"/>
    </location>
</feature>
<feature type="region of interest" description="Disordered" evidence="8">
    <location>
        <begin position="553"/>
        <end position="692"/>
    </location>
</feature>
<evidence type="ECO:0000256" key="4">
    <source>
        <dbReference type="ARBA" id="ARBA00023136"/>
    </source>
</evidence>
<evidence type="ECO:0000313" key="11">
    <source>
        <dbReference type="RefSeq" id="XP_028258565.1"/>
    </source>
</evidence>
<name>A0A6P7HSA5_9TELE</name>
<feature type="region of interest" description="Disordered" evidence="8">
    <location>
        <begin position="770"/>
        <end position="794"/>
    </location>
</feature>
<keyword evidence="4" id="KW-0472">Membrane</keyword>
<evidence type="ECO:0000256" key="1">
    <source>
        <dbReference type="ARBA" id="ARBA00004156"/>
    </source>
</evidence>
<dbReference type="PANTHER" id="PTHR23330">
    <property type="entry name" value="P300 TRANSCRIPTIONAL COFACTOR JMY-RELATED"/>
    <property type="match status" value="1"/>
</dbReference>
<evidence type="ECO:0000256" key="6">
    <source>
        <dbReference type="ARBA" id="ARBA00023329"/>
    </source>
</evidence>
<keyword evidence="6" id="KW-0968">Cytoplasmic vesicle</keyword>
<evidence type="ECO:0000256" key="2">
    <source>
        <dbReference type="ARBA" id="ARBA00022490"/>
    </source>
</evidence>
<feature type="compositionally biased region" description="Basic residues" evidence="8">
    <location>
        <begin position="597"/>
        <end position="607"/>
    </location>
</feature>
<dbReference type="CTD" id="123720"/>
<feature type="compositionally biased region" description="Pro residues" evidence="8">
    <location>
        <begin position="633"/>
        <end position="659"/>
    </location>
</feature>
<dbReference type="PROSITE" id="PS51082">
    <property type="entry name" value="WH2"/>
    <property type="match status" value="1"/>
</dbReference>
<feature type="domain" description="WH2" evidence="9">
    <location>
        <begin position="726"/>
        <end position="743"/>
    </location>
</feature>
<dbReference type="GO" id="GO:0033116">
    <property type="term" value="C:endoplasmic reticulum-Golgi intermediate compartment membrane"/>
    <property type="evidence" value="ECO:0007669"/>
    <property type="project" value="TreeGrafter"/>
</dbReference>
<evidence type="ECO:0000256" key="8">
    <source>
        <dbReference type="SAM" id="MobiDB-lite"/>
    </source>
</evidence>
<dbReference type="InterPro" id="IPR031738">
    <property type="entry name" value="JMY/WHAMM"/>
</dbReference>
<gene>
    <name evidence="11" type="primary">whamm</name>
</gene>
<dbReference type="GO" id="GO:0006888">
    <property type="term" value="P:endoplasmic reticulum to Golgi vesicle-mediated transport"/>
    <property type="evidence" value="ECO:0007669"/>
    <property type="project" value="TreeGrafter"/>
</dbReference>
<protein>
    <submittedName>
        <fullName evidence="11">WASP homolog-associated protein with actin, membranes and microtubules isoform X1</fullName>
    </submittedName>
</protein>
<dbReference type="GO" id="GO:0034314">
    <property type="term" value="P:Arp2/3 complex-mediated actin nucleation"/>
    <property type="evidence" value="ECO:0007669"/>
    <property type="project" value="TreeGrafter"/>
</dbReference>
<dbReference type="InParanoid" id="A0A6P7HSA5"/>
<keyword evidence="2" id="KW-0963">Cytoplasm</keyword>
<feature type="compositionally biased region" description="Basic and acidic residues" evidence="8">
    <location>
        <begin position="523"/>
        <end position="537"/>
    </location>
</feature>
<dbReference type="GeneID" id="114433941"/>
<proteinExistence type="predicted"/>
<keyword evidence="10" id="KW-1185">Reference proteome</keyword>
<dbReference type="Proteomes" id="UP000515145">
    <property type="component" value="Chromosome 3"/>
</dbReference>
<evidence type="ECO:0000313" key="10">
    <source>
        <dbReference type="Proteomes" id="UP000515145"/>
    </source>
</evidence>
<keyword evidence="3 7" id="KW-0175">Coiled coil</keyword>
<comment type="subcellular location">
    <subcellularLocation>
        <location evidence="1">Cytoplasmic vesicle membrane</location>
    </subcellularLocation>
</comment>
<dbReference type="Pfam" id="PF15920">
    <property type="entry name" value="WHAMM-JMY_N"/>
    <property type="match status" value="1"/>
</dbReference>
<feature type="compositionally biased region" description="Polar residues" evidence="8">
    <location>
        <begin position="560"/>
        <end position="569"/>
    </location>
</feature>
<dbReference type="AlphaFoldDB" id="A0A6P7HSA5"/>
<evidence type="ECO:0000259" key="9">
    <source>
        <dbReference type="PROSITE" id="PS51082"/>
    </source>
</evidence>
<dbReference type="OrthoDB" id="6284683at2759"/>
<feature type="coiled-coil region" evidence="7">
    <location>
        <begin position="391"/>
        <end position="432"/>
    </location>
</feature>
<organism evidence="10 11">
    <name type="scientific">Parambassis ranga</name>
    <name type="common">Indian glassy fish</name>
    <dbReference type="NCBI Taxonomy" id="210632"/>
    <lineage>
        <taxon>Eukaryota</taxon>
        <taxon>Metazoa</taxon>
        <taxon>Chordata</taxon>
        <taxon>Craniata</taxon>
        <taxon>Vertebrata</taxon>
        <taxon>Euteleostomi</taxon>
        <taxon>Actinopterygii</taxon>
        <taxon>Neopterygii</taxon>
        <taxon>Teleostei</taxon>
        <taxon>Neoteleostei</taxon>
        <taxon>Acanthomorphata</taxon>
        <taxon>Ovalentaria</taxon>
        <taxon>Ambassidae</taxon>
        <taxon>Parambassis</taxon>
    </lineage>
</organism>
<evidence type="ECO:0000256" key="7">
    <source>
        <dbReference type="SAM" id="Coils"/>
    </source>
</evidence>
<feature type="region of interest" description="Disordered" evidence="8">
    <location>
        <begin position="517"/>
        <end position="537"/>
    </location>
</feature>
<evidence type="ECO:0000256" key="5">
    <source>
        <dbReference type="ARBA" id="ARBA00023203"/>
    </source>
</evidence>